<protein>
    <submittedName>
        <fullName evidence="2">Uncharacterized protein</fullName>
    </submittedName>
</protein>
<dbReference type="WBParaSite" id="PS1159_v2.g6777.t1">
    <property type="protein sequence ID" value="PS1159_v2.g6777.t1"/>
    <property type="gene ID" value="PS1159_v2.g6777"/>
</dbReference>
<evidence type="ECO:0000313" key="1">
    <source>
        <dbReference type="Proteomes" id="UP000887580"/>
    </source>
</evidence>
<proteinExistence type="predicted"/>
<evidence type="ECO:0000313" key="2">
    <source>
        <dbReference type="WBParaSite" id="PS1159_v2.g6777.t1"/>
    </source>
</evidence>
<accession>A0AC35GMK0</accession>
<sequence>MMKMIIGKGGKRRDARAAKFAKDFESSKAIIESIEKKYRNEVKKQIAANQKFNGNDPTALDSIKEEDDGGVGDEEVDDEDEEYDEEDGENDDEEEEGEHAENDDGGSSQTSEVPTQYVDADDPENVHVRKKERKLDENDEEFNREFDKIFAESLQHANSQPLDLLIMRFLIQILQM</sequence>
<reference evidence="2" key="1">
    <citation type="submission" date="2022-11" db="UniProtKB">
        <authorList>
            <consortium name="WormBaseParasite"/>
        </authorList>
    </citation>
    <scope>IDENTIFICATION</scope>
</reference>
<name>A0AC35GMK0_9BILA</name>
<organism evidence="1 2">
    <name type="scientific">Panagrolaimus sp. PS1159</name>
    <dbReference type="NCBI Taxonomy" id="55785"/>
    <lineage>
        <taxon>Eukaryota</taxon>
        <taxon>Metazoa</taxon>
        <taxon>Ecdysozoa</taxon>
        <taxon>Nematoda</taxon>
        <taxon>Chromadorea</taxon>
        <taxon>Rhabditida</taxon>
        <taxon>Tylenchina</taxon>
        <taxon>Panagrolaimomorpha</taxon>
        <taxon>Panagrolaimoidea</taxon>
        <taxon>Panagrolaimidae</taxon>
        <taxon>Panagrolaimus</taxon>
    </lineage>
</organism>
<dbReference type="Proteomes" id="UP000887580">
    <property type="component" value="Unplaced"/>
</dbReference>